<feature type="compositionally biased region" description="Pro residues" evidence="1">
    <location>
        <begin position="531"/>
        <end position="540"/>
    </location>
</feature>
<feature type="compositionally biased region" description="Polar residues" evidence="1">
    <location>
        <begin position="56"/>
        <end position="69"/>
    </location>
</feature>
<dbReference type="EMBL" id="JAAGWQ010000120">
    <property type="protein sequence ID" value="KAF5665638.1"/>
    <property type="molecule type" value="Genomic_DNA"/>
</dbReference>
<feature type="compositionally biased region" description="Low complexity" evidence="1">
    <location>
        <begin position="224"/>
        <end position="234"/>
    </location>
</feature>
<feature type="compositionally biased region" description="Polar residues" evidence="1">
    <location>
        <begin position="422"/>
        <end position="454"/>
    </location>
</feature>
<feature type="compositionally biased region" description="Pro residues" evidence="1">
    <location>
        <begin position="699"/>
        <end position="709"/>
    </location>
</feature>
<feature type="compositionally biased region" description="Pro residues" evidence="1">
    <location>
        <begin position="202"/>
        <end position="218"/>
    </location>
</feature>
<dbReference type="Proteomes" id="UP000567885">
    <property type="component" value="Unassembled WGS sequence"/>
</dbReference>
<evidence type="ECO:0000256" key="1">
    <source>
        <dbReference type="SAM" id="MobiDB-lite"/>
    </source>
</evidence>
<feature type="compositionally biased region" description="Low complexity" evidence="1">
    <location>
        <begin position="350"/>
        <end position="367"/>
    </location>
</feature>
<proteinExistence type="predicted"/>
<feature type="compositionally biased region" description="Low complexity" evidence="1">
    <location>
        <begin position="658"/>
        <end position="681"/>
    </location>
</feature>
<feature type="compositionally biased region" description="Low complexity" evidence="1">
    <location>
        <begin position="388"/>
        <end position="405"/>
    </location>
</feature>
<feature type="compositionally biased region" description="Basic and acidic residues" evidence="1">
    <location>
        <begin position="70"/>
        <end position="83"/>
    </location>
</feature>
<evidence type="ECO:0000313" key="3">
    <source>
        <dbReference type="Proteomes" id="UP000567885"/>
    </source>
</evidence>
<feature type="compositionally biased region" description="Pro residues" evidence="1">
    <location>
        <begin position="488"/>
        <end position="504"/>
    </location>
</feature>
<reference evidence="2 3" key="1">
    <citation type="submission" date="2020-05" db="EMBL/GenBank/DDBJ databases">
        <title>Identification and distribution of gene clusters putatively required for synthesis of sphingolipid metabolism inhibitors in phylogenetically diverse species of the filamentous fungus Fusarium.</title>
        <authorList>
            <person name="Kim H.-S."/>
            <person name="Busman M."/>
            <person name="Brown D.W."/>
            <person name="Divon H."/>
            <person name="Uhlig S."/>
            <person name="Proctor R.H."/>
        </authorList>
    </citation>
    <scope>NUCLEOTIDE SEQUENCE [LARGE SCALE GENOMIC DNA]</scope>
    <source>
        <strain evidence="2 3">NRRL 20693</strain>
    </source>
</reference>
<feature type="region of interest" description="Disordered" evidence="1">
    <location>
        <begin position="345"/>
        <end position="628"/>
    </location>
</feature>
<keyword evidence="3" id="KW-1185">Reference proteome</keyword>
<feature type="compositionally biased region" description="Polar residues" evidence="1">
    <location>
        <begin position="471"/>
        <end position="482"/>
    </location>
</feature>
<feature type="compositionally biased region" description="Polar residues" evidence="1">
    <location>
        <begin position="368"/>
        <end position="377"/>
    </location>
</feature>
<feature type="region of interest" description="Disordered" evidence="1">
    <location>
        <begin position="1"/>
        <end position="318"/>
    </location>
</feature>
<feature type="compositionally biased region" description="Polar residues" evidence="1">
    <location>
        <begin position="129"/>
        <end position="139"/>
    </location>
</feature>
<feature type="region of interest" description="Disordered" evidence="1">
    <location>
        <begin position="644"/>
        <end position="709"/>
    </location>
</feature>
<feature type="compositionally biased region" description="Pro residues" evidence="1">
    <location>
        <begin position="594"/>
        <end position="612"/>
    </location>
</feature>
<sequence length="709" mass="73829">MAQNPYYGGNHPPPLFVAELDSQPGRPSDIPSHHKPDGTPVFEMSGEVVLAEQQHQDTNQPSPGMSKPTHQQEAKDKPSKDPDQPVTANPWAYFGPESSDSGCRPSEPVYKPYPGNSNSEPDLPEVPYNTRSDSQNDGNSYYPAPLKLAHRPANAVSPPAFKPYAPPAAQDTSDSQHKPLGQPDRTDSQSPGASSSYRPYRPHSPQPPAPHSVPPPDARPTTASPPQSSLLASPPSAPHHFQTILPSAQPVAPPNPDARLSPKPTTSLPTLPGSQAQTLPQQQQQYGIPNASPAQPVPSSASTYLPSPMTPSAQTISVAAPSPATPALNVVPLTQSQHAAPITFPSYTQGPAAGIVSPSPASVASPINAQVPSSQPQYAAPVQAHAYGPSQASTTPGTSATAPSQLQSPVASGPAYNPPQPIAQNSYNISQPTYAPVQTQAPASTLPGTYNHPPSHQPAPYHQAAHVGPVIQQSYPQQSNAQSYSTPVPAPTASPSSPPPPPYAPHDTGFGVSAQPPPTNNHITYQSSPVGPYPPQPQFPTQPTYAPAMSPPLQGQSTYSLQPPALPPRPSSSQGFAPPSGFGAGPAGYNPANYPRPPQTYFSPPPALPPRPGLGKLSGGGGKIFGSSSADKWLRKTGQALENTLAPYIQGQSSSYRPGSNGPQGQQGQPVQQVPGAYPQGHHFHAPHLAPQFRGNPGPGHPPHGPGAP</sequence>
<name>A0A8H5T9Q7_FUSHE</name>
<gene>
    <name evidence="2" type="ORF">FHETE_6560</name>
</gene>
<dbReference type="OrthoDB" id="5107072at2759"/>
<evidence type="ECO:0000313" key="2">
    <source>
        <dbReference type="EMBL" id="KAF5665638.1"/>
    </source>
</evidence>
<feature type="compositionally biased region" description="Polar residues" evidence="1">
    <location>
        <begin position="520"/>
        <end position="529"/>
    </location>
</feature>
<accession>A0A8H5T9Q7</accession>
<organism evidence="2 3">
    <name type="scientific">Fusarium heterosporum</name>
    <dbReference type="NCBI Taxonomy" id="42747"/>
    <lineage>
        <taxon>Eukaryota</taxon>
        <taxon>Fungi</taxon>
        <taxon>Dikarya</taxon>
        <taxon>Ascomycota</taxon>
        <taxon>Pezizomycotina</taxon>
        <taxon>Sordariomycetes</taxon>
        <taxon>Hypocreomycetidae</taxon>
        <taxon>Hypocreales</taxon>
        <taxon>Nectriaceae</taxon>
        <taxon>Fusarium</taxon>
        <taxon>Fusarium heterosporum species complex</taxon>
    </lineage>
</organism>
<comment type="caution">
    <text evidence="2">The sequence shown here is derived from an EMBL/GenBank/DDBJ whole genome shotgun (WGS) entry which is preliminary data.</text>
</comment>
<dbReference type="AlphaFoldDB" id="A0A8H5T9Q7"/>
<feature type="compositionally biased region" description="Low complexity" evidence="1">
    <location>
        <begin position="261"/>
        <end position="302"/>
    </location>
</feature>
<protein>
    <submittedName>
        <fullName evidence="2">Uncharacterized protein</fullName>
    </submittedName>
</protein>